<name>A0A1Y3BRD2_EURMA</name>
<keyword evidence="3" id="KW-1185">Reference proteome</keyword>
<feature type="compositionally biased region" description="Basic and acidic residues" evidence="1">
    <location>
        <begin position="71"/>
        <end position="82"/>
    </location>
</feature>
<evidence type="ECO:0000313" key="2">
    <source>
        <dbReference type="EMBL" id="OTF83551.1"/>
    </source>
</evidence>
<feature type="non-terminal residue" evidence="2">
    <location>
        <position position="82"/>
    </location>
</feature>
<organism evidence="2 3">
    <name type="scientific">Euroglyphus maynei</name>
    <name type="common">Mayne's house dust mite</name>
    <dbReference type="NCBI Taxonomy" id="6958"/>
    <lineage>
        <taxon>Eukaryota</taxon>
        <taxon>Metazoa</taxon>
        <taxon>Ecdysozoa</taxon>
        <taxon>Arthropoda</taxon>
        <taxon>Chelicerata</taxon>
        <taxon>Arachnida</taxon>
        <taxon>Acari</taxon>
        <taxon>Acariformes</taxon>
        <taxon>Sarcoptiformes</taxon>
        <taxon>Astigmata</taxon>
        <taxon>Psoroptidia</taxon>
        <taxon>Analgoidea</taxon>
        <taxon>Pyroglyphidae</taxon>
        <taxon>Pyroglyphinae</taxon>
        <taxon>Euroglyphus</taxon>
    </lineage>
</organism>
<comment type="caution">
    <text evidence="2">The sequence shown here is derived from an EMBL/GenBank/DDBJ whole genome shotgun (WGS) entry which is preliminary data.</text>
</comment>
<feature type="region of interest" description="Disordered" evidence="1">
    <location>
        <begin position="63"/>
        <end position="82"/>
    </location>
</feature>
<evidence type="ECO:0000256" key="1">
    <source>
        <dbReference type="SAM" id="MobiDB-lite"/>
    </source>
</evidence>
<gene>
    <name evidence="2" type="ORF">BLA29_014246</name>
</gene>
<dbReference type="AlphaFoldDB" id="A0A1Y3BRD2"/>
<accession>A0A1Y3BRD2</accession>
<sequence>METVQQCRFEMASKMKLNDLSMEIDNCNSSAALPIPGYIAPDKPTQCKWSLNKDSIVYETNPHYHRKHEPKPKVMDNILEHI</sequence>
<reference evidence="2 3" key="1">
    <citation type="submission" date="2017-03" db="EMBL/GenBank/DDBJ databases">
        <title>Genome Survey of Euroglyphus maynei.</title>
        <authorList>
            <person name="Arlian L.G."/>
            <person name="Morgan M.S."/>
            <person name="Rider S.D."/>
        </authorList>
    </citation>
    <scope>NUCLEOTIDE SEQUENCE [LARGE SCALE GENOMIC DNA]</scope>
    <source>
        <strain evidence="2">Arlian Lab</strain>
        <tissue evidence="2">Whole body</tissue>
    </source>
</reference>
<evidence type="ECO:0000313" key="3">
    <source>
        <dbReference type="Proteomes" id="UP000194236"/>
    </source>
</evidence>
<proteinExistence type="predicted"/>
<protein>
    <submittedName>
        <fullName evidence="2">Uncharacterized protein</fullName>
    </submittedName>
</protein>
<dbReference type="EMBL" id="MUJZ01003226">
    <property type="protein sequence ID" value="OTF83551.1"/>
    <property type="molecule type" value="Genomic_DNA"/>
</dbReference>
<dbReference type="Proteomes" id="UP000194236">
    <property type="component" value="Unassembled WGS sequence"/>
</dbReference>